<evidence type="ECO:0000313" key="7">
    <source>
        <dbReference type="Proteomes" id="UP000326302"/>
    </source>
</evidence>
<dbReference type="GO" id="GO:0003676">
    <property type="term" value="F:nucleic acid binding"/>
    <property type="evidence" value="ECO:0007669"/>
    <property type="project" value="InterPro"/>
</dbReference>
<organism evidence="6 7">
    <name type="scientific">Halosegnis rubeus</name>
    <dbReference type="NCBI Taxonomy" id="2212850"/>
    <lineage>
        <taxon>Archaea</taxon>
        <taxon>Methanobacteriati</taxon>
        <taxon>Methanobacteriota</taxon>
        <taxon>Stenosarchaea group</taxon>
        <taxon>Halobacteria</taxon>
        <taxon>Halobacteriales</taxon>
        <taxon>Natronomonadaceae</taxon>
        <taxon>Halosegnis</taxon>
    </lineage>
</organism>
<keyword evidence="1" id="KW-0547">Nucleotide-binding</keyword>
<dbReference type="InterPro" id="IPR027417">
    <property type="entry name" value="P-loop_NTPase"/>
</dbReference>
<dbReference type="Proteomes" id="UP000326302">
    <property type="component" value="Unassembled WGS sequence"/>
</dbReference>
<dbReference type="InterPro" id="IPR055227">
    <property type="entry name" value="HRQ1_WHD"/>
</dbReference>
<dbReference type="GO" id="GO:0005524">
    <property type="term" value="F:ATP binding"/>
    <property type="evidence" value="ECO:0007669"/>
    <property type="project" value="UniProtKB-KW"/>
</dbReference>
<dbReference type="Gene3D" id="3.40.50.300">
    <property type="entry name" value="P-loop containing nucleotide triphosphate hydrolases"/>
    <property type="match status" value="2"/>
</dbReference>
<dbReference type="InterPro" id="IPR001650">
    <property type="entry name" value="Helicase_C-like"/>
</dbReference>
<dbReference type="AlphaFoldDB" id="A0A5N5U6L6"/>
<dbReference type="PANTHER" id="PTHR47957">
    <property type="entry name" value="ATP-DEPENDENT HELICASE HRQ1"/>
    <property type="match status" value="1"/>
</dbReference>
<keyword evidence="6" id="KW-0347">Helicase</keyword>
<dbReference type="Pfam" id="PF22982">
    <property type="entry name" value="WHD_HRQ1"/>
    <property type="match status" value="1"/>
</dbReference>
<keyword evidence="2" id="KW-0067">ATP-binding</keyword>
<evidence type="ECO:0000259" key="5">
    <source>
        <dbReference type="PROSITE" id="PS51194"/>
    </source>
</evidence>
<evidence type="ECO:0000256" key="1">
    <source>
        <dbReference type="ARBA" id="ARBA00022741"/>
    </source>
</evidence>
<feature type="domain" description="Helicase ATP-binding" evidence="4">
    <location>
        <begin position="67"/>
        <end position="260"/>
    </location>
</feature>
<keyword evidence="6" id="KW-0378">Hydrolase</keyword>
<dbReference type="GO" id="GO:0036297">
    <property type="term" value="P:interstrand cross-link repair"/>
    <property type="evidence" value="ECO:0007669"/>
    <property type="project" value="TreeGrafter"/>
</dbReference>
<evidence type="ECO:0000259" key="4">
    <source>
        <dbReference type="PROSITE" id="PS51192"/>
    </source>
</evidence>
<dbReference type="InterPro" id="IPR011545">
    <property type="entry name" value="DEAD/DEAH_box_helicase_dom"/>
</dbReference>
<feature type="compositionally biased region" description="Basic and acidic residues" evidence="3">
    <location>
        <begin position="283"/>
        <end position="300"/>
    </location>
</feature>
<dbReference type="PANTHER" id="PTHR47957:SF3">
    <property type="entry name" value="ATP-DEPENDENT HELICASE HRQ1"/>
    <property type="match status" value="1"/>
</dbReference>
<proteinExistence type="predicted"/>
<dbReference type="SUPFAM" id="SSF52540">
    <property type="entry name" value="P-loop containing nucleoside triphosphate hydrolases"/>
    <property type="match status" value="1"/>
</dbReference>
<sequence length="897" mass="98656">MTDEPRMTGRELVDSFPRASLTPDRERVTVRELPAREGSHVSAAAVLRPRLAHALPYDPYSHQAAALDSLADGDNVTVATSTSSGKTAVYGLQIARNLLDAGVLNSDGTRASEGNDASTALALYPMKALTKDQKRNLEELYETLGLDIRVRIYDGDTPKADRRTIRAEADVILTNFQAMSVYLNHHDKWSRLFSALDLIAIDESHTHTGVQGMHAAWILRRLRRVVAYWGGDPQYTLTSATVGNPGEHSAYLVGEDVTVVDEDGSPRGTRDLVLWNPPPRNKQGPDESREDTPADAHTDTDALPEGADDEGGDQPAPERVPASIEAPRVFAHLTGSQIQTLLFCPSRKLTELAVERVNEFYDGNTASYGARPRVEPYNAGMGKRTRHARETEFKTGTLTGLATTSALELGIDIGGLDATVLLGYPGQRQSFWQRIGRAGRGASRSLAVMVADHRTLDQYVVANPDYLLESDVEDAVVDTDNDAVFVQHLRCAAEELALTEDDADSFAERDRLERAVEMLRRAGELEGYLDAAVHYVGSPRPQADVSIYGTGDDKYHVRLADDANPREWGLADDLDIEPVAKSRAFRDYHEGAVRLHDGQQFEVTRVVDDHPQPFVELTPVDVDYYTQTRTTVNVVDADSERSREVNGYTLHYGTGTVIVEHGSYDEVHVGNGETLAQNIPTGRRPVEMQTQLCWLEVPDRIETALVHKYREFGVETGMEGDHPPQLGYVAGLHAAEHAMIKTAPLELLVDKNDLGGLSTLVLDTHMARDDEATRTDTIAATERVIEQRTRALDGDVSSGWFIYDGVEGGLGFSRAIYEQFEALAERARDSLRDCGCGRPNGCPACTFDRNCGNDNKPLLRGSAVDVFDHLLGEGDALDAHLPDDEYGGERRPSIFYS</sequence>
<reference evidence="6 7" key="1">
    <citation type="submission" date="2019-10" db="EMBL/GenBank/DDBJ databases">
        <title>Unraveling microbial dark matter from salterns through culturing: the case of the genus Halosegnis.</title>
        <authorList>
            <person name="Duran-Viseras A."/>
            <person name="Andrei A.-S."/>
            <person name="Vera-Gargallo B."/>
            <person name="Ghai R."/>
            <person name="Sanchez-Porro C."/>
            <person name="Ventosa A."/>
        </authorList>
    </citation>
    <scope>NUCLEOTIDE SEQUENCE [LARGE SCALE GENOMIC DNA]</scope>
    <source>
        <strain evidence="6 7">F17-44</strain>
    </source>
</reference>
<evidence type="ECO:0000313" key="6">
    <source>
        <dbReference type="EMBL" id="KAB7514138.1"/>
    </source>
</evidence>
<feature type="domain" description="Helicase C-terminal" evidence="5">
    <location>
        <begin position="325"/>
        <end position="484"/>
    </location>
</feature>
<dbReference type="InterPro" id="IPR014001">
    <property type="entry name" value="Helicase_ATP-bd"/>
</dbReference>
<dbReference type="GO" id="GO:0043138">
    <property type="term" value="F:3'-5' DNA helicase activity"/>
    <property type="evidence" value="ECO:0007669"/>
    <property type="project" value="TreeGrafter"/>
</dbReference>
<dbReference type="Pfam" id="PF09369">
    <property type="entry name" value="MZB"/>
    <property type="match status" value="1"/>
</dbReference>
<feature type="region of interest" description="Disordered" evidence="3">
    <location>
        <begin position="260"/>
        <end position="319"/>
    </location>
</feature>
<dbReference type="PROSITE" id="PS51192">
    <property type="entry name" value="HELICASE_ATP_BIND_1"/>
    <property type="match status" value="1"/>
</dbReference>
<accession>A0A5N5U6L6</accession>
<protein>
    <submittedName>
        <fullName evidence="6">DEAD/DEAH box helicase</fullName>
    </submittedName>
</protein>
<evidence type="ECO:0000256" key="2">
    <source>
        <dbReference type="ARBA" id="ARBA00022840"/>
    </source>
</evidence>
<dbReference type="RefSeq" id="WP_152120475.1">
    <property type="nucleotide sequence ID" value="NZ_QJOW01000004.1"/>
</dbReference>
<evidence type="ECO:0000256" key="3">
    <source>
        <dbReference type="SAM" id="MobiDB-lite"/>
    </source>
</evidence>
<dbReference type="EMBL" id="QJOW01000004">
    <property type="protein sequence ID" value="KAB7514138.1"/>
    <property type="molecule type" value="Genomic_DNA"/>
</dbReference>
<comment type="caution">
    <text evidence="6">The sequence shown here is derived from an EMBL/GenBank/DDBJ whole genome shotgun (WGS) entry which is preliminary data.</text>
</comment>
<dbReference type="PROSITE" id="PS51194">
    <property type="entry name" value="HELICASE_CTER"/>
    <property type="match status" value="1"/>
</dbReference>
<gene>
    <name evidence="6" type="ORF">DMP03_09610</name>
</gene>
<dbReference type="GO" id="GO:0006289">
    <property type="term" value="P:nucleotide-excision repair"/>
    <property type="evidence" value="ECO:0007669"/>
    <property type="project" value="TreeGrafter"/>
</dbReference>
<dbReference type="Pfam" id="PF00270">
    <property type="entry name" value="DEAD"/>
    <property type="match status" value="1"/>
</dbReference>
<dbReference type="Pfam" id="PF00271">
    <property type="entry name" value="Helicase_C"/>
    <property type="match status" value="1"/>
</dbReference>
<dbReference type="SMART" id="SM00490">
    <property type="entry name" value="HELICc"/>
    <property type="match status" value="1"/>
</dbReference>
<name>A0A5N5U6L6_9EURY</name>
<dbReference type="SMART" id="SM00487">
    <property type="entry name" value="DEXDc"/>
    <property type="match status" value="1"/>
</dbReference>
<dbReference type="OrthoDB" id="36796at2157"/>
<dbReference type="InterPro" id="IPR018973">
    <property type="entry name" value="MZB"/>
</dbReference>